<dbReference type="EMBL" id="JACIDU010000010">
    <property type="protein sequence ID" value="MBB4104197.1"/>
    <property type="molecule type" value="Genomic_DNA"/>
</dbReference>
<feature type="transmembrane region" description="Helical" evidence="8">
    <location>
        <begin position="213"/>
        <end position="237"/>
    </location>
</feature>
<evidence type="ECO:0000313" key="10">
    <source>
        <dbReference type="EMBL" id="MBB4104197.1"/>
    </source>
</evidence>
<dbReference type="GO" id="GO:1990961">
    <property type="term" value="P:xenobiotic detoxification by transmembrane export across the plasma membrane"/>
    <property type="evidence" value="ECO:0007669"/>
    <property type="project" value="InterPro"/>
</dbReference>
<sequence length="397" mass="41088">MTEPKMTARRTAFLGALLTAVGPLSMAIYAPAMPELVTVFSSTDAAIKASLSFYFGGFAVAQLAAGAASDAFGRRPASLAFFGVYLLGGLMACFAPSVEWLLAGRLVQGIGASVGITVARAVVRDQFAGADAARIMNIMGIILGVGPALGPIVGGIVLQLFGWQAVFLVMIALGFLAIVAVVTMPETTVPDRTRARPGMIASTYGRLIVDPRFVLPSLVTGGAVGALYTQATMLPFILIQMVGLSPSQYGFAMILQTGFYFLGSVTLRLVSPRIGGHRAVVAGLVFCGIGATLMVTFSRFVEPTLLSVMVPISFTTFGIALLTPHIITVALAPFATVAGSASAMMGFIQMGAGFAMGLAGALFASPLLAYGTLLPAMQATAILSYLGYLKLCSARAN</sequence>
<dbReference type="InterPro" id="IPR005829">
    <property type="entry name" value="Sugar_transporter_CS"/>
</dbReference>
<feature type="transmembrane region" description="Helical" evidence="8">
    <location>
        <begin position="279"/>
        <end position="300"/>
    </location>
</feature>
<dbReference type="RefSeq" id="WP_237358916.1">
    <property type="nucleotide sequence ID" value="NZ_JACIDU010000010.1"/>
</dbReference>
<dbReference type="GO" id="GO:0005886">
    <property type="term" value="C:plasma membrane"/>
    <property type="evidence" value="ECO:0007669"/>
    <property type="project" value="UniProtKB-SubCell"/>
</dbReference>
<accession>A0A7W6P1W3</accession>
<gene>
    <name evidence="10" type="ORF">GGQ66_002770</name>
</gene>
<keyword evidence="4" id="KW-1003">Cell membrane</keyword>
<dbReference type="InterPro" id="IPR011701">
    <property type="entry name" value="MFS"/>
</dbReference>
<evidence type="ECO:0000313" key="11">
    <source>
        <dbReference type="Proteomes" id="UP000584824"/>
    </source>
</evidence>
<dbReference type="PANTHER" id="PTHR23502:SF132">
    <property type="entry name" value="POLYAMINE TRANSPORTER 2-RELATED"/>
    <property type="match status" value="1"/>
</dbReference>
<feature type="transmembrane region" description="Helical" evidence="8">
    <location>
        <begin position="79"/>
        <end position="97"/>
    </location>
</feature>
<dbReference type="Gene3D" id="1.20.1720.10">
    <property type="entry name" value="Multidrug resistance protein D"/>
    <property type="match status" value="1"/>
</dbReference>
<evidence type="ECO:0000256" key="3">
    <source>
        <dbReference type="ARBA" id="ARBA00022448"/>
    </source>
</evidence>
<dbReference type="PANTHER" id="PTHR23502">
    <property type="entry name" value="MAJOR FACILITATOR SUPERFAMILY"/>
    <property type="match status" value="1"/>
</dbReference>
<feature type="transmembrane region" description="Helical" evidence="8">
    <location>
        <begin position="346"/>
        <end position="364"/>
    </location>
</feature>
<feature type="transmembrane region" description="Helical" evidence="8">
    <location>
        <begin position="103"/>
        <end position="123"/>
    </location>
</feature>
<comment type="caution">
    <text evidence="10">The sequence shown here is derived from an EMBL/GenBank/DDBJ whole genome shotgun (WGS) entry which is preliminary data.</text>
</comment>
<keyword evidence="8" id="KW-0997">Cell inner membrane</keyword>
<feature type="domain" description="Major facilitator superfamily (MFS) profile" evidence="9">
    <location>
        <begin position="8"/>
        <end position="396"/>
    </location>
</feature>
<dbReference type="InterPro" id="IPR004812">
    <property type="entry name" value="Efflux_drug-R_Bcr/CmlA"/>
</dbReference>
<comment type="similarity">
    <text evidence="2 8">Belongs to the major facilitator superfamily. Bcr/CmlA family.</text>
</comment>
<feature type="transmembrane region" description="Helical" evidence="8">
    <location>
        <begin position="249"/>
        <end position="267"/>
    </location>
</feature>
<feature type="transmembrane region" description="Helical" evidence="8">
    <location>
        <begin position="51"/>
        <end position="72"/>
    </location>
</feature>
<evidence type="ECO:0000256" key="5">
    <source>
        <dbReference type="ARBA" id="ARBA00022692"/>
    </source>
</evidence>
<evidence type="ECO:0000256" key="7">
    <source>
        <dbReference type="ARBA" id="ARBA00023136"/>
    </source>
</evidence>
<dbReference type="GO" id="GO:0042910">
    <property type="term" value="F:xenobiotic transmembrane transporter activity"/>
    <property type="evidence" value="ECO:0007669"/>
    <property type="project" value="InterPro"/>
</dbReference>
<organism evidence="10 11">
    <name type="scientific">Allorhizobium borbori</name>
    <dbReference type="NCBI Taxonomy" id="485907"/>
    <lineage>
        <taxon>Bacteria</taxon>
        <taxon>Pseudomonadati</taxon>
        <taxon>Pseudomonadota</taxon>
        <taxon>Alphaproteobacteria</taxon>
        <taxon>Hyphomicrobiales</taxon>
        <taxon>Rhizobiaceae</taxon>
        <taxon>Rhizobium/Agrobacterium group</taxon>
        <taxon>Allorhizobium</taxon>
    </lineage>
</organism>
<dbReference type="InterPro" id="IPR036259">
    <property type="entry name" value="MFS_trans_sf"/>
</dbReference>
<dbReference type="Proteomes" id="UP000584824">
    <property type="component" value="Unassembled WGS sequence"/>
</dbReference>
<keyword evidence="6 8" id="KW-1133">Transmembrane helix</keyword>
<feature type="transmembrane region" description="Helical" evidence="8">
    <location>
        <begin position="312"/>
        <end position="334"/>
    </location>
</feature>
<evidence type="ECO:0000256" key="6">
    <source>
        <dbReference type="ARBA" id="ARBA00022989"/>
    </source>
</evidence>
<comment type="subcellular location">
    <subcellularLocation>
        <location evidence="8">Cell inner membrane</location>
        <topology evidence="8">Multi-pass membrane protein</topology>
    </subcellularLocation>
    <subcellularLocation>
        <location evidence="1">Cell membrane</location>
        <topology evidence="1">Multi-pass membrane protein</topology>
    </subcellularLocation>
</comment>
<dbReference type="AlphaFoldDB" id="A0A7W6P1W3"/>
<evidence type="ECO:0000256" key="1">
    <source>
        <dbReference type="ARBA" id="ARBA00004651"/>
    </source>
</evidence>
<keyword evidence="7 8" id="KW-0472">Membrane</keyword>
<keyword evidence="5 8" id="KW-0812">Transmembrane</keyword>
<keyword evidence="3 8" id="KW-0813">Transport</keyword>
<keyword evidence="11" id="KW-1185">Reference proteome</keyword>
<feature type="transmembrane region" description="Helical" evidence="8">
    <location>
        <begin position="370"/>
        <end position="389"/>
    </location>
</feature>
<proteinExistence type="inferred from homology"/>
<evidence type="ECO:0000256" key="4">
    <source>
        <dbReference type="ARBA" id="ARBA00022475"/>
    </source>
</evidence>
<feature type="transmembrane region" description="Helical" evidence="8">
    <location>
        <begin position="135"/>
        <end position="157"/>
    </location>
</feature>
<dbReference type="PROSITE" id="PS50850">
    <property type="entry name" value="MFS"/>
    <property type="match status" value="1"/>
</dbReference>
<feature type="transmembrane region" description="Helical" evidence="8">
    <location>
        <begin position="163"/>
        <end position="184"/>
    </location>
</feature>
<evidence type="ECO:0000259" key="9">
    <source>
        <dbReference type="PROSITE" id="PS50850"/>
    </source>
</evidence>
<evidence type="ECO:0000256" key="2">
    <source>
        <dbReference type="ARBA" id="ARBA00006236"/>
    </source>
</evidence>
<comment type="caution">
    <text evidence="8">Lacks conserved residue(s) required for the propagation of feature annotation.</text>
</comment>
<reference evidence="10 11" key="1">
    <citation type="submission" date="2020-08" db="EMBL/GenBank/DDBJ databases">
        <title>Genomic Encyclopedia of Type Strains, Phase IV (KMG-IV): sequencing the most valuable type-strain genomes for metagenomic binning, comparative biology and taxonomic classification.</title>
        <authorList>
            <person name="Goeker M."/>
        </authorList>
    </citation>
    <scope>NUCLEOTIDE SEQUENCE [LARGE SCALE GENOMIC DNA]</scope>
    <source>
        <strain evidence="10 11">DSM 26385</strain>
    </source>
</reference>
<dbReference type="SUPFAM" id="SSF103473">
    <property type="entry name" value="MFS general substrate transporter"/>
    <property type="match status" value="1"/>
</dbReference>
<evidence type="ECO:0000256" key="8">
    <source>
        <dbReference type="RuleBase" id="RU365088"/>
    </source>
</evidence>
<dbReference type="NCBIfam" id="TIGR00710">
    <property type="entry name" value="efflux_Bcr_CflA"/>
    <property type="match status" value="1"/>
</dbReference>
<dbReference type="InterPro" id="IPR020846">
    <property type="entry name" value="MFS_dom"/>
</dbReference>
<dbReference type="Pfam" id="PF07690">
    <property type="entry name" value="MFS_1"/>
    <property type="match status" value="1"/>
</dbReference>
<dbReference type="PRINTS" id="PR01036">
    <property type="entry name" value="TCRTETB"/>
</dbReference>
<name>A0A7W6P1W3_9HYPH</name>
<protein>
    <recommendedName>
        <fullName evidence="8">Bcr/CflA family efflux transporter</fullName>
    </recommendedName>
</protein>
<dbReference type="CDD" id="cd17320">
    <property type="entry name" value="MFS_MdfA_MDR_like"/>
    <property type="match status" value="1"/>
</dbReference>
<dbReference type="PROSITE" id="PS00216">
    <property type="entry name" value="SUGAR_TRANSPORT_1"/>
    <property type="match status" value="1"/>
</dbReference>